<evidence type="ECO:0000259" key="6">
    <source>
        <dbReference type="PROSITE" id="PS50928"/>
    </source>
</evidence>
<evidence type="ECO:0000256" key="4">
    <source>
        <dbReference type="ARBA" id="ARBA00023136"/>
    </source>
</evidence>
<reference evidence="7" key="2">
    <citation type="submission" date="2021-04" db="EMBL/GenBank/DDBJ databases">
        <authorList>
            <person name="Gilroy R."/>
        </authorList>
    </citation>
    <scope>NUCLEOTIDE SEQUENCE</scope>
    <source>
        <strain evidence="7">ChiHjej12B11-14209</strain>
    </source>
</reference>
<sequence>MGGCVSLLLFFVGVMLASSVLTLALSIAGLLFVIGVAMSVALAIVSKRRRAEGQTLGALVLVPIVLLAVSVPALVVAALTWRLFP</sequence>
<evidence type="ECO:0000256" key="3">
    <source>
        <dbReference type="ARBA" id="ARBA00022989"/>
    </source>
</evidence>
<dbReference type="InterPro" id="IPR000515">
    <property type="entry name" value="MetI-like"/>
</dbReference>
<organism evidence="7 8">
    <name type="scientific">Candidatus Olsenella pullistercoris</name>
    <dbReference type="NCBI Taxonomy" id="2838712"/>
    <lineage>
        <taxon>Bacteria</taxon>
        <taxon>Bacillati</taxon>
        <taxon>Actinomycetota</taxon>
        <taxon>Coriobacteriia</taxon>
        <taxon>Coriobacteriales</taxon>
        <taxon>Atopobiaceae</taxon>
        <taxon>Olsenella</taxon>
    </lineage>
</organism>
<feature type="transmembrane region" description="Helical" evidence="5">
    <location>
        <begin position="27"/>
        <end position="46"/>
    </location>
</feature>
<evidence type="ECO:0000313" key="8">
    <source>
        <dbReference type="Proteomes" id="UP000824062"/>
    </source>
</evidence>
<gene>
    <name evidence="7" type="ORF">IAA19_07880</name>
</gene>
<keyword evidence="4 5" id="KW-0472">Membrane</keyword>
<comment type="subcellular location">
    <subcellularLocation>
        <location evidence="1">Membrane</location>
        <topology evidence="1">Multi-pass membrane protein</topology>
    </subcellularLocation>
</comment>
<accession>A0A9D2F0X0</accession>
<name>A0A9D2F0X0_9ACTN</name>
<evidence type="ECO:0000256" key="2">
    <source>
        <dbReference type="ARBA" id="ARBA00022692"/>
    </source>
</evidence>
<comment type="caution">
    <text evidence="7">The sequence shown here is derived from an EMBL/GenBank/DDBJ whole genome shotgun (WGS) entry which is preliminary data.</text>
</comment>
<dbReference type="GO" id="GO:0055085">
    <property type="term" value="P:transmembrane transport"/>
    <property type="evidence" value="ECO:0007669"/>
    <property type="project" value="InterPro"/>
</dbReference>
<keyword evidence="2 5" id="KW-0812">Transmembrane</keyword>
<feature type="domain" description="ABC transmembrane type-1" evidence="6">
    <location>
        <begin position="21"/>
        <end position="85"/>
    </location>
</feature>
<dbReference type="AlphaFoldDB" id="A0A9D2F0X0"/>
<dbReference type="EMBL" id="DXBM01000066">
    <property type="protein sequence ID" value="HIZ46916.1"/>
    <property type="molecule type" value="Genomic_DNA"/>
</dbReference>
<reference evidence="7" key="1">
    <citation type="journal article" date="2021" name="PeerJ">
        <title>Extensive microbial diversity within the chicken gut microbiome revealed by metagenomics and culture.</title>
        <authorList>
            <person name="Gilroy R."/>
            <person name="Ravi A."/>
            <person name="Getino M."/>
            <person name="Pursley I."/>
            <person name="Horton D.L."/>
            <person name="Alikhan N.F."/>
            <person name="Baker D."/>
            <person name="Gharbi K."/>
            <person name="Hall N."/>
            <person name="Watson M."/>
            <person name="Adriaenssens E.M."/>
            <person name="Foster-Nyarko E."/>
            <person name="Jarju S."/>
            <person name="Secka A."/>
            <person name="Antonio M."/>
            <person name="Oren A."/>
            <person name="Chaudhuri R.R."/>
            <person name="La Ragione R."/>
            <person name="Hildebrand F."/>
            <person name="Pallen M.J."/>
        </authorList>
    </citation>
    <scope>NUCLEOTIDE SEQUENCE</scope>
    <source>
        <strain evidence="7">ChiHjej12B11-14209</strain>
    </source>
</reference>
<proteinExistence type="predicted"/>
<dbReference type="Proteomes" id="UP000824062">
    <property type="component" value="Unassembled WGS sequence"/>
</dbReference>
<dbReference type="GO" id="GO:0016020">
    <property type="term" value="C:membrane"/>
    <property type="evidence" value="ECO:0007669"/>
    <property type="project" value="UniProtKB-SubCell"/>
</dbReference>
<protein>
    <recommendedName>
        <fullName evidence="6">ABC transmembrane type-1 domain-containing protein</fullName>
    </recommendedName>
</protein>
<evidence type="ECO:0000256" key="5">
    <source>
        <dbReference type="SAM" id="Phobius"/>
    </source>
</evidence>
<evidence type="ECO:0000313" key="7">
    <source>
        <dbReference type="EMBL" id="HIZ46916.1"/>
    </source>
</evidence>
<keyword evidence="3 5" id="KW-1133">Transmembrane helix</keyword>
<evidence type="ECO:0000256" key="1">
    <source>
        <dbReference type="ARBA" id="ARBA00004141"/>
    </source>
</evidence>
<dbReference type="PROSITE" id="PS50928">
    <property type="entry name" value="ABC_TM1"/>
    <property type="match status" value="1"/>
</dbReference>
<feature type="transmembrane region" description="Helical" evidence="5">
    <location>
        <begin position="58"/>
        <end position="84"/>
    </location>
</feature>